<name>A0A0R0FJS7_SOYBN</name>
<evidence type="ECO:0000313" key="3">
    <source>
        <dbReference type="Proteomes" id="UP000008827"/>
    </source>
</evidence>
<dbReference type="EMBL" id="CM000849">
    <property type="protein sequence ID" value="KRH06282.1"/>
    <property type="molecule type" value="Genomic_DNA"/>
</dbReference>
<proteinExistence type="predicted"/>
<dbReference type="EnsemblPlants" id="KRH06281">
    <property type="protein sequence ID" value="KRH06281"/>
    <property type="gene ID" value="GLYMA_16G013700"/>
</dbReference>
<dbReference type="AlphaFoldDB" id="A0A0R0FJS7"/>
<protein>
    <submittedName>
        <fullName evidence="1 2">Uncharacterized protein</fullName>
    </submittedName>
</protein>
<reference evidence="1 2" key="1">
    <citation type="journal article" date="2010" name="Nature">
        <title>Genome sequence of the palaeopolyploid soybean.</title>
        <authorList>
            <person name="Schmutz J."/>
            <person name="Cannon S.B."/>
            <person name="Schlueter J."/>
            <person name="Ma J."/>
            <person name="Mitros T."/>
            <person name="Nelson W."/>
            <person name="Hyten D.L."/>
            <person name="Song Q."/>
            <person name="Thelen J.J."/>
            <person name="Cheng J."/>
            <person name="Xu D."/>
            <person name="Hellsten U."/>
            <person name="May G.D."/>
            <person name="Yu Y."/>
            <person name="Sakurai T."/>
            <person name="Umezawa T."/>
            <person name="Bhattacharyya M.K."/>
            <person name="Sandhu D."/>
            <person name="Valliyodan B."/>
            <person name="Lindquist E."/>
            <person name="Peto M."/>
            <person name="Grant D."/>
            <person name="Shu S."/>
            <person name="Goodstein D."/>
            <person name="Barry K."/>
            <person name="Futrell-Griggs M."/>
            <person name="Abernathy B."/>
            <person name="Du J."/>
            <person name="Tian Z."/>
            <person name="Zhu L."/>
            <person name="Gill N."/>
            <person name="Joshi T."/>
            <person name="Libault M."/>
            <person name="Sethuraman A."/>
            <person name="Zhang X.-C."/>
            <person name="Shinozaki K."/>
            <person name="Nguyen H.T."/>
            <person name="Wing R.A."/>
            <person name="Cregan P."/>
            <person name="Specht J."/>
            <person name="Grimwood J."/>
            <person name="Rokhsar D."/>
            <person name="Stacey G."/>
            <person name="Shoemaker R.C."/>
            <person name="Jackson S.A."/>
        </authorList>
    </citation>
    <scope>NUCLEOTIDE SEQUENCE [LARGE SCALE GENOMIC DNA]</scope>
    <source>
        <strain evidence="2">cv. Williams 82</strain>
        <tissue evidence="1">Callus</tissue>
    </source>
</reference>
<dbReference type="Proteomes" id="UP000008827">
    <property type="component" value="Chromosome 16"/>
</dbReference>
<evidence type="ECO:0000313" key="1">
    <source>
        <dbReference type="EMBL" id="KRH06282.1"/>
    </source>
</evidence>
<reference evidence="1" key="3">
    <citation type="submission" date="2018-07" db="EMBL/GenBank/DDBJ databases">
        <title>WGS assembly of Glycine max.</title>
        <authorList>
            <person name="Schmutz J."/>
            <person name="Cannon S."/>
            <person name="Schlueter J."/>
            <person name="Ma J."/>
            <person name="Mitros T."/>
            <person name="Nelson W."/>
            <person name="Hyten D."/>
            <person name="Song Q."/>
            <person name="Thelen J."/>
            <person name="Cheng J."/>
            <person name="Xu D."/>
            <person name="Hellsten U."/>
            <person name="May G."/>
            <person name="Yu Y."/>
            <person name="Sakurai T."/>
            <person name="Umezawa T."/>
            <person name="Bhattacharyya M."/>
            <person name="Sandhu D."/>
            <person name="Valliyodan B."/>
            <person name="Lindquist E."/>
            <person name="Peto M."/>
            <person name="Grant D."/>
            <person name="Shu S."/>
            <person name="Goodstein D."/>
            <person name="Barry K."/>
            <person name="Futrell-Griggs M."/>
            <person name="Abernathy B."/>
            <person name="Du J."/>
            <person name="Tian Z."/>
            <person name="Zhu L."/>
            <person name="Gill N."/>
            <person name="Joshi T."/>
            <person name="Libault M."/>
            <person name="Sethuraman A."/>
            <person name="Zhang X."/>
            <person name="Shinozaki K."/>
            <person name="Nguyen H."/>
            <person name="Wing R."/>
            <person name="Cregan P."/>
            <person name="Specht J."/>
            <person name="Grimwood J."/>
            <person name="Rokhsar D."/>
            <person name="Stacey G."/>
            <person name="Shoemaker R."/>
            <person name="Jackson S."/>
        </authorList>
    </citation>
    <scope>NUCLEOTIDE SEQUENCE</scope>
    <source>
        <tissue evidence="1">Callus</tissue>
    </source>
</reference>
<gene>
    <name evidence="1" type="ORF">GLYMA_16G013700</name>
</gene>
<accession>A0A0R0FJS7</accession>
<dbReference type="EnsemblPlants" id="KRH06282">
    <property type="protein sequence ID" value="KRH06282"/>
    <property type="gene ID" value="GLYMA_16G013700"/>
</dbReference>
<organism evidence="1">
    <name type="scientific">Glycine max</name>
    <name type="common">Soybean</name>
    <name type="synonym">Glycine hispida</name>
    <dbReference type="NCBI Taxonomy" id="3847"/>
    <lineage>
        <taxon>Eukaryota</taxon>
        <taxon>Viridiplantae</taxon>
        <taxon>Streptophyta</taxon>
        <taxon>Embryophyta</taxon>
        <taxon>Tracheophyta</taxon>
        <taxon>Spermatophyta</taxon>
        <taxon>Magnoliopsida</taxon>
        <taxon>eudicotyledons</taxon>
        <taxon>Gunneridae</taxon>
        <taxon>Pentapetalae</taxon>
        <taxon>rosids</taxon>
        <taxon>fabids</taxon>
        <taxon>Fabales</taxon>
        <taxon>Fabaceae</taxon>
        <taxon>Papilionoideae</taxon>
        <taxon>50 kb inversion clade</taxon>
        <taxon>NPAAA clade</taxon>
        <taxon>indigoferoid/millettioid clade</taxon>
        <taxon>Phaseoleae</taxon>
        <taxon>Glycine</taxon>
        <taxon>Glycine subgen. Soja</taxon>
    </lineage>
</organism>
<dbReference type="EMBL" id="CM000849">
    <property type="protein sequence ID" value="KRH06281.1"/>
    <property type="molecule type" value="Genomic_DNA"/>
</dbReference>
<sequence>MSISKHNERCMIQIRKCRIQMSISGHQGPYTIAAGIEAHGVFSLQIPLTFLDNGASSMVALSFILFLNKCSDIVGFYFI</sequence>
<dbReference type="InParanoid" id="A0A0R0FJS7"/>
<dbReference type="Gramene" id="KRH06281">
    <property type="protein sequence ID" value="KRH06281"/>
    <property type="gene ID" value="GLYMA_16G013700"/>
</dbReference>
<reference evidence="2" key="2">
    <citation type="submission" date="2018-02" db="UniProtKB">
        <authorList>
            <consortium name="EnsemblPlants"/>
        </authorList>
    </citation>
    <scope>IDENTIFICATION</scope>
    <source>
        <strain evidence="2">Williams 82</strain>
    </source>
</reference>
<dbReference type="Gramene" id="KRH06282">
    <property type="protein sequence ID" value="KRH06282"/>
    <property type="gene ID" value="GLYMA_16G013700"/>
</dbReference>
<evidence type="ECO:0000313" key="2">
    <source>
        <dbReference type="EnsemblPlants" id="KRH06281"/>
    </source>
</evidence>
<keyword evidence="3" id="KW-1185">Reference proteome</keyword>